<accession>A0A6J8C1W1</accession>
<dbReference type="EMBL" id="CACVKT020004512">
    <property type="protein sequence ID" value="CAC5390388.1"/>
    <property type="molecule type" value="Genomic_DNA"/>
</dbReference>
<organism evidence="1 2">
    <name type="scientific">Mytilus coruscus</name>
    <name type="common">Sea mussel</name>
    <dbReference type="NCBI Taxonomy" id="42192"/>
    <lineage>
        <taxon>Eukaryota</taxon>
        <taxon>Metazoa</taxon>
        <taxon>Spiralia</taxon>
        <taxon>Lophotrochozoa</taxon>
        <taxon>Mollusca</taxon>
        <taxon>Bivalvia</taxon>
        <taxon>Autobranchia</taxon>
        <taxon>Pteriomorphia</taxon>
        <taxon>Mytilida</taxon>
        <taxon>Mytiloidea</taxon>
        <taxon>Mytilidae</taxon>
        <taxon>Mytilinae</taxon>
        <taxon>Mytilus</taxon>
    </lineage>
</organism>
<gene>
    <name evidence="1" type="ORF">MCOR_25490</name>
</gene>
<name>A0A6J8C1W1_MYTCO</name>
<dbReference type="OrthoDB" id="6099161at2759"/>
<reference evidence="1 2" key="1">
    <citation type="submission" date="2020-06" db="EMBL/GenBank/DDBJ databases">
        <authorList>
            <person name="Li R."/>
            <person name="Bekaert M."/>
        </authorList>
    </citation>
    <scope>NUCLEOTIDE SEQUENCE [LARGE SCALE GENOMIC DNA]</scope>
    <source>
        <strain evidence="2">wild</strain>
    </source>
</reference>
<dbReference type="Proteomes" id="UP000507470">
    <property type="component" value="Unassembled WGS sequence"/>
</dbReference>
<sequence>MNFENPIEYLTKFSQKIQMTVTGIKCDQCNVRISTELCDKYIVLVALTIDALANKTNEVDPQDLSRCMLYGRKAVAMSFKGKQADGEGMVIRALECADNIVPCLETVDLYYKIVLFRRAWYENNPEIELKFIAYYTNKARDMLKGMSDDLKLFWSRRFAVRLLFCYLGLGMRCRFIDGYQIRPEYVQKSEKLLELFDSSAEIRIQMFFI</sequence>
<evidence type="ECO:0000313" key="1">
    <source>
        <dbReference type="EMBL" id="CAC5390388.1"/>
    </source>
</evidence>
<proteinExistence type="predicted"/>
<dbReference type="AlphaFoldDB" id="A0A6J8C1W1"/>
<keyword evidence="2" id="KW-1185">Reference proteome</keyword>
<evidence type="ECO:0000313" key="2">
    <source>
        <dbReference type="Proteomes" id="UP000507470"/>
    </source>
</evidence>
<protein>
    <submittedName>
        <fullName evidence="1">Uncharacterized protein</fullName>
    </submittedName>
</protein>